<protein>
    <submittedName>
        <fullName evidence="1">Uncharacterized protein</fullName>
    </submittedName>
</protein>
<gene>
    <name evidence="1" type="ORF">LCGC14_1208220</name>
</gene>
<accession>A0A0F9NX62</accession>
<name>A0A0F9NX62_9ZZZZ</name>
<organism evidence="1">
    <name type="scientific">marine sediment metagenome</name>
    <dbReference type="NCBI Taxonomy" id="412755"/>
    <lineage>
        <taxon>unclassified sequences</taxon>
        <taxon>metagenomes</taxon>
        <taxon>ecological metagenomes</taxon>
    </lineage>
</organism>
<sequence>MSNWIKYYINWKKRIGRLYLSFQWRRKDSFMGRFGGGWNWELGFQIGEGTIIFNLLFCNLEITWKRKKTNENSIPLTKETNNNRSNRV</sequence>
<dbReference type="AlphaFoldDB" id="A0A0F9NX62"/>
<dbReference type="EMBL" id="LAZR01006263">
    <property type="protein sequence ID" value="KKM93450.1"/>
    <property type="molecule type" value="Genomic_DNA"/>
</dbReference>
<comment type="caution">
    <text evidence="1">The sequence shown here is derived from an EMBL/GenBank/DDBJ whole genome shotgun (WGS) entry which is preliminary data.</text>
</comment>
<reference evidence="1" key="1">
    <citation type="journal article" date="2015" name="Nature">
        <title>Complex archaea that bridge the gap between prokaryotes and eukaryotes.</title>
        <authorList>
            <person name="Spang A."/>
            <person name="Saw J.H."/>
            <person name="Jorgensen S.L."/>
            <person name="Zaremba-Niedzwiedzka K."/>
            <person name="Martijn J."/>
            <person name="Lind A.E."/>
            <person name="van Eijk R."/>
            <person name="Schleper C."/>
            <person name="Guy L."/>
            <person name="Ettema T.J."/>
        </authorList>
    </citation>
    <scope>NUCLEOTIDE SEQUENCE</scope>
</reference>
<evidence type="ECO:0000313" key="1">
    <source>
        <dbReference type="EMBL" id="KKM93450.1"/>
    </source>
</evidence>
<proteinExistence type="predicted"/>